<evidence type="ECO:0000256" key="3">
    <source>
        <dbReference type="ARBA" id="ARBA00023002"/>
    </source>
</evidence>
<gene>
    <name evidence="5" type="ORF">BD809_1098</name>
</gene>
<dbReference type="SUPFAM" id="SSF53720">
    <property type="entry name" value="ALDH-like"/>
    <property type="match status" value="1"/>
</dbReference>
<keyword evidence="3" id="KW-0560">Oxidoreductase</keyword>
<dbReference type="PANTHER" id="PTHR43217:SF1">
    <property type="entry name" value="SUCCINATE SEMIALDEHYDE DEHYDROGENASE [NAD(P)+] SAD"/>
    <property type="match status" value="1"/>
</dbReference>
<protein>
    <submittedName>
        <fullName evidence="5">Succinate-semialdehyde dehydrogenase/glutarate-semialdehyde dehydrogenase</fullName>
    </submittedName>
</protein>
<dbReference type="InterPro" id="IPR015590">
    <property type="entry name" value="Aldehyde_DH_dom"/>
</dbReference>
<proteinExistence type="inferred from homology"/>
<name>A0A5S5BYX7_9FLAO</name>
<reference evidence="5 6" key="1">
    <citation type="submission" date="2019-07" db="EMBL/GenBank/DDBJ databases">
        <title>Genomic Encyclopedia of Archaeal and Bacterial Type Strains, Phase II (KMG-II): from individual species to whole genera.</title>
        <authorList>
            <person name="Goeker M."/>
        </authorList>
    </citation>
    <scope>NUCLEOTIDE SEQUENCE [LARGE SCALE GENOMIC DNA]</scope>
    <source>
        <strain evidence="5 6">DSM 17527</strain>
    </source>
</reference>
<comment type="caution">
    <text evidence="5">The sequence shown here is derived from an EMBL/GenBank/DDBJ whole genome shotgun (WGS) entry which is preliminary data.</text>
</comment>
<dbReference type="FunFam" id="3.40.605.10:FF:000012">
    <property type="entry name" value="NAD-dependent succinate-semialdehyde dehydrogenase"/>
    <property type="match status" value="1"/>
</dbReference>
<dbReference type="InterPro" id="IPR047110">
    <property type="entry name" value="GABD/Sad-like"/>
</dbReference>
<dbReference type="Gene3D" id="3.40.309.10">
    <property type="entry name" value="Aldehyde Dehydrogenase, Chain A, domain 2"/>
    <property type="match status" value="1"/>
</dbReference>
<dbReference type="InterPro" id="IPR016161">
    <property type="entry name" value="Ald_DH/histidinol_DH"/>
</dbReference>
<keyword evidence="6" id="KW-1185">Reference proteome</keyword>
<dbReference type="Gene3D" id="3.40.605.10">
    <property type="entry name" value="Aldehyde Dehydrogenase, Chain A, domain 1"/>
    <property type="match status" value="1"/>
</dbReference>
<evidence type="ECO:0000259" key="4">
    <source>
        <dbReference type="Pfam" id="PF00171"/>
    </source>
</evidence>
<dbReference type="InterPro" id="IPR016162">
    <property type="entry name" value="Ald_DH_N"/>
</dbReference>
<dbReference type="Proteomes" id="UP000324376">
    <property type="component" value="Unassembled WGS sequence"/>
</dbReference>
<dbReference type="PANTHER" id="PTHR43217">
    <property type="entry name" value="SUCCINATE SEMIALDEHYDE DEHYDROGENASE [NAD(P)+] SAD"/>
    <property type="match status" value="1"/>
</dbReference>
<dbReference type="EMBL" id="VNHU01000009">
    <property type="protein sequence ID" value="TYP71426.1"/>
    <property type="molecule type" value="Genomic_DNA"/>
</dbReference>
<sequence>MILFEGYKQKNTMESETMTKGFATINPSTEQEIANYNYMTDEEMENAIQNCHKAFLDWRHESLEKRGEIIKKIGEGLKKHRSEFAELMTKEMGKLIKQGGQEIDLCAAICDYTAEQGAKELEDETRELPNGGKGIVSYAPIGVIYGIQPWNFPAYQAIRYSIANLMAGNGVLLKHAANVTGSGLLLQKIYEEAGLPKNLFTVLIIDHDQSDKVIENKLVRGVTLTGSDGAGKIIGEKAGKELKKTVLELGSNDAYIVLDDADVELAAKTCVNGRIYNNGETCVAAKRFIVVDKVYEEFKNAFVDRMKQVKAGDPTSDSSDLGPMARKDLLEKLHDQVQESVQNGAEVLTGGKLQEGKGYYYPATVLGNVKPGQPAYDDELFGPVASLIHAKDNEDAMRIANDSRYGLGGGIFSKDEEKAINLAKNHFDTGMIFINSFGLAQPNMPFGGVKDSGYGREHGGFGIKEFTNAKAVMVLNK</sequence>
<dbReference type="GO" id="GO:0004777">
    <property type="term" value="F:succinate-semialdehyde dehydrogenase (NAD+) activity"/>
    <property type="evidence" value="ECO:0007669"/>
    <property type="project" value="TreeGrafter"/>
</dbReference>
<dbReference type="Pfam" id="PF00171">
    <property type="entry name" value="Aldedh"/>
    <property type="match status" value="1"/>
</dbReference>
<evidence type="ECO:0000313" key="5">
    <source>
        <dbReference type="EMBL" id="TYP71426.1"/>
    </source>
</evidence>
<dbReference type="CDD" id="cd07100">
    <property type="entry name" value="ALDH_SSADH1_GabD1"/>
    <property type="match status" value="1"/>
</dbReference>
<evidence type="ECO:0000256" key="1">
    <source>
        <dbReference type="ARBA" id="ARBA00009986"/>
    </source>
</evidence>
<dbReference type="AlphaFoldDB" id="A0A5S5BYX7"/>
<dbReference type="InterPro" id="IPR016163">
    <property type="entry name" value="Ald_DH_C"/>
</dbReference>
<evidence type="ECO:0000256" key="2">
    <source>
        <dbReference type="ARBA" id="ARBA00022857"/>
    </source>
</evidence>
<evidence type="ECO:0000313" key="6">
    <source>
        <dbReference type="Proteomes" id="UP000324376"/>
    </source>
</evidence>
<dbReference type="InterPro" id="IPR044148">
    <property type="entry name" value="ALDH_GabD1-like"/>
</dbReference>
<keyword evidence="2" id="KW-0521">NADP</keyword>
<dbReference type="GO" id="GO:0004030">
    <property type="term" value="F:aldehyde dehydrogenase [NAD(P)+] activity"/>
    <property type="evidence" value="ECO:0007669"/>
    <property type="project" value="InterPro"/>
</dbReference>
<feature type="domain" description="Aldehyde dehydrogenase" evidence="4">
    <location>
        <begin position="17"/>
        <end position="472"/>
    </location>
</feature>
<organism evidence="5 6">
    <name type="scientific">Aquimarina intermedia</name>
    <dbReference type="NCBI Taxonomy" id="350814"/>
    <lineage>
        <taxon>Bacteria</taxon>
        <taxon>Pseudomonadati</taxon>
        <taxon>Bacteroidota</taxon>
        <taxon>Flavobacteriia</taxon>
        <taxon>Flavobacteriales</taxon>
        <taxon>Flavobacteriaceae</taxon>
        <taxon>Aquimarina</taxon>
    </lineage>
</organism>
<accession>A0A5S5BYX7</accession>
<comment type="similarity">
    <text evidence="1">Belongs to the aldehyde dehydrogenase family.</text>
</comment>